<dbReference type="InParanoid" id="W4JYG7"/>
<dbReference type="eggNOG" id="ENOG502STEM">
    <property type="taxonomic scope" value="Eukaryota"/>
</dbReference>
<dbReference type="GeneID" id="20672290"/>
<protein>
    <submittedName>
        <fullName evidence="2">Uncharacterized protein</fullName>
    </submittedName>
</protein>
<dbReference type="HOGENOM" id="CLU_089004_0_0_1"/>
<feature type="region of interest" description="Disordered" evidence="1">
    <location>
        <begin position="18"/>
        <end position="91"/>
    </location>
</feature>
<name>W4JYG7_HETIT</name>
<reference evidence="2 3" key="1">
    <citation type="journal article" date="2012" name="New Phytol.">
        <title>Insight into trade-off between wood decay and parasitism from the genome of a fungal forest pathogen.</title>
        <authorList>
            <person name="Olson A."/>
            <person name="Aerts A."/>
            <person name="Asiegbu F."/>
            <person name="Belbahri L."/>
            <person name="Bouzid O."/>
            <person name="Broberg A."/>
            <person name="Canback B."/>
            <person name="Coutinho P.M."/>
            <person name="Cullen D."/>
            <person name="Dalman K."/>
            <person name="Deflorio G."/>
            <person name="van Diepen L.T."/>
            <person name="Dunand C."/>
            <person name="Duplessis S."/>
            <person name="Durling M."/>
            <person name="Gonthier P."/>
            <person name="Grimwood J."/>
            <person name="Fossdal C.G."/>
            <person name="Hansson D."/>
            <person name="Henrissat B."/>
            <person name="Hietala A."/>
            <person name="Himmelstrand K."/>
            <person name="Hoffmeister D."/>
            <person name="Hogberg N."/>
            <person name="James T.Y."/>
            <person name="Karlsson M."/>
            <person name="Kohler A."/>
            <person name="Kues U."/>
            <person name="Lee Y.H."/>
            <person name="Lin Y.C."/>
            <person name="Lind M."/>
            <person name="Lindquist E."/>
            <person name="Lombard V."/>
            <person name="Lucas S."/>
            <person name="Lunden K."/>
            <person name="Morin E."/>
            <person name="Murat C."/>
            <person name="Park J."/>
            <person name="Raffaello T."/>
            <person name="Rouze P."/>
            <person name="Salamov A."/>
            <person name="Schmutz J."/>
            <person name="Solheim H."/>
            <person name="Stahlberg J."/>
            <person name="Velez H."/>
            <person name="de Vries R.P."/>
            <person name="Wiebenga A."/>
            <person name="Woodward S."/>
            <person name="Yakovlev I."/>
            <person name="Garbelotto M."/>
            <person name="Martin F."/>
            <person name="Grigoriev I.V."/>
            <person name="Stenlid J."/>
        </authorList>
    </citation>
    <scope>NUCLEOTIDE SEQUENCE [LARGE SCALE GENOMIC DNA]</scope>
    <source>
        <strain evidence="2 3">TC 32-1</strain>
    </source>
</reference>
<feature type="compositionally biased region" description="Low complexity" evidence="1">
    <location>
        <begin position="74"/>
        <end position="83"/>
    </location>
</feature>
<accession>W4JYG7</accession>
<organism evidence="2 3">
    <name type="scientific">Heterobasidion irregulare (strain TC 32-1)</name>
    <dbReference type="NCBI Taxonomy" id="747525"/>
    <lineage>
        <taxon>Eukaryota</taxon>
        <taxon>Fungi</taxon>
        <taxon>Dikarya</taxon>
        <taxon>Basidiomycota</taxon>
        <taxon>Agaricomycotina</taxon>
        <taxon>Agaricomycetes</taxon>
        <taxon>Russulales</taxon>
        <taxon>Bondarzewiaceae</taxon>
        <taxon>Heterobasidion</taxon>
        <taxon>Heterobasidion annosum species complex</taxon>
    </lineage>
</organism>
<dbReference type="RefSeq" id="XP_009548918.1">
    <property type="nucleotide sequence ID" value="XM_009550623.1"/>
</dbReference>
<feature type="region of interest" description="Disordered" evidence="1">
    <location>
        <begin position="126"/>
        <end position="168"/>
    </location>
</feature>
<dbReference type="EMBL" id="KI925461">
    <property type="protein sequence ID" value="ETW78588.1"/>
    <property type="molecule type" value="Genomic_DNA"/>
</dbReference>
<gene>
    <name evidence="2" type="ORF">HETIRDRAFT_386743</name>
</gene>
<dbReference type="AlphaFoldDB" id="W4JYG7"/>
<dbReference type="OrthoDB" id="3062963at2759"/>
<feature type="compositionally biased region" description="Low complexity" evidence="1">
    <location>
        <begin position="129"/>
        <end position="139"/>
    </location>
</feature>
<keyword evidence="3" id="KW-1185">Reference proteome</keyword>
<sequence length="262" mass="27671">MATTAHAPSGYSSIFASGLLATPRPHRHTDSGSSPMAEDLESTPTGLKSHISEYPPSPTPSYITEMESEHSRSRASSTASVSSFTAPPPRLRRRRSSLTVGTSVMGNIKSPLRSAGNALQRTVLMSPTGGSRSRSGSLSVDVDNMPQPMSASLNGRMRSGSVGDALRSRRAIRKPAAAPPSMPLPPPPMPLFVPASAPPTDQSFRRPLHRSHTADNNCQHFGAYLTSDFANKLIVAMKTPPGSAGTSPVDGGFWVNASVKEN</sequence>
<evidence type="ECO:0000313" key="2">
    <source>
        <dbReference type="EMBL" id="ETW78588.1"/>
    </source>
</evidence>
<dbReference type="Proteomes" id="UP000030671">
    <property type="component" value="Unassembled WGS sequence"/>
</dbReference>
<proteinExistence type="predicted"/>
<evidence type="ECO:0000313" key="3">
    <source>
        <dbReference type="Proteomes" id="UP000030671"/>
    </source>
</evidence>
<dbReference type="KEGG" id="hir:HETIRDRAFT_386743"/>
<evidence type="ECO:0000256" key="1">
    <source>
        <dbReference type="SAM" id="MobiDB-lite"/>
    </source>
</evidence>